<evidence type="ECO:0000313" key="1">
    <source>
        <dbReference type="EMBL" id="JAE34409.1"/>
    </source>
</evidence>
<proteinExistence type="predicted"/>
<organism evidence="1">
    <name type="scientific">Arundo donax</name>
    <name type="common">Giant reed</name>
    <name type="synonym">Donax arundinaceus</name>
    <dbReference type="NCBI Taxonomy" id="35708"/>
    <lineage>
        <taxon>Eukaryota</taxon>
        <taxon>Viridiplantae</taxon>
        <taxon>Streptophyta</taxon>
        <taxon>Embryophyta</taxon>
        <taxon>Tracheophyta</taxon>
        <taxon>Spermatophyta</taxon>
        <taxon>Magnoliopsida</taxon>
        <taxon>Liliopsida</taxon>
        <taxon>Poales</taxon>
        <taxon>Poaceae</taxon>
        <taxon>PACMAD clade</taxon>
        <taxon>Arundinoideae</taxon>
        <taxon>Arundineae</taxon>
        <taxon>Arundo</taxon>
    </lineage>
</organism>
<name>A0A0A9HF19_ARUDO</name>
<reference evidence="1" key="1">
    <citation type="submission" date="2014-09" db="EMBL/GenBank/DDBJ databases">
        <authorList>
            <person name="Magalhaes I.L.F."/>
            <person name="Oliveira U."/>
            <person name="Santos F.R."/>
            <person name="Vidigal T.H.D.A."/>
            <person name="Brescovit A.D."/>
            <person name="Santos A.J."/>
        </authorList>
    </citation>
    <scope>NUCLEOTIDE SEQUENCE</scope>
    <source>
        <tissue evidence="1">Shoot tissue taken approximately 20 cm above the soil surface</tissue>
    </source>
</reference>
<reference evidence="1" key="2">
    <citation type="journal article" date="2015" name="Data Brief">
        <title>Shoot transcriptome of the giant reed, Arundo donax.</title>
        <authorList>
            <person name="Barrero R.A."/>
            <person name="Guerrero F.D."/>
            <person name="Moolhuijzen P."/>
            <person name="Goolsby J.A."/>
            <person name="Tidwell J."/>
            <person name="Bellgard S.E."/>
            <person name="Bellgard M.I."/>
        </authorList>
    </citation>
    <scope>NUCLEOTIDE SEQUENCE</scope>
    <source>
        <tissue evidence="1">Shoot tissue taken approximately 20 cm above the soil surface</tissue>
    </source>
</reference>
<protein>
    <submittedName>
        <fullName evidence="1">Uncharacterized protein</fullName>
    </submittedName>
</protein>
<dbReference type="EMBL" id="GBRH01163487">
    <property type="protein sequence ID" value="JAE34409.1"/>
    <property type="molecule type" value="Transcribed_RNA"/>
</dbReference>
<dbReference type="AlphaFoldDB" id="A0A0A9HF19"/>
<sequence>MILRAVGLMNPSSTALSMKDSNGL</sequence>
<accession>A0A0A9HF19</accession>